<dbReference type="AlphaFoldDB" id="A0A0G1BFX7"/>
<dbReference type="Proteomes" id="UP000034951">
    <property type="component" value="Unassembled WGS sequence"/>
</dbReference>
<feature type="domain" description="DAC" evidence="1">
    <location>
        <begin position="17"/>
        <end position="203"/>
    </location>
</feature>
<comment type="caution">
    <text evidence="2">The sequence shown here is derived from an EMBL/GenBank/DDBJ whole genome shotgun (WGS) entry which is preliminary data.</text>
</comment>
<name>A0A0G1BFX7_9BACT</name>
<dbReference type="Gene3D" id="3.40.1700.10">
    <property type="entry name" value="DNA integrity scanning protein, DisA, N-terminal domain"/>
    <property type="match status" value="1"/>
</dbReference>
<accession>A0A0G1BFX7</accession>
<organism evidence="2 3">
    <name type="scientific">Candidatus Azambacteria bacterium GW2011_GWA1_42_19</name>
    <dbReference type="NCBI Taxonomy" id="1618609"/>
    <lineage>
        <taxon>Bacteria</taxon>
        <taxon>Candidatus Azamiibacteriota</taxon>
    </lineage>
</organism>
<proteinExistence type="predicted"/>
<evidence type="ECO:0000259" key="1">
    <source>
        <dbReference type="PROSITE" id="PS51794"/>
    </source>
</evidence>
<reference evidence="2 3" key="1">
    <citation type="journal article" date="2015" name="Nature">
        <title>rRNA introns, odd ribosomes, and small enigmatic genomes across a large radiation of phyla.</title>
        <authorList>
            <person name="Brown C.T."/>
            <person name="Hug L.A."/>
            <person name="Thomas B.C."/>
            <person name="Sharon I."/>
            <person name="Castelle C.J."/>
            <person name="Singh A."/>
            <person name="Wilkins M.J."/>
            <person name="Williams K.H."/>
            <person name="Banfield J.F."/>
        </authorList>
    </citation>
    <scope>NUCLEOTIDE SEQUENCE [LARGE SCALE GENOMIC DNA]</scope>
</reference>
<dbReference type="SUPFAM" id="SSF143597">
    <property type="entry name" value="YojJ-like"/>
    <property type="match status" value="1"/>
</dbReference>
<evidence type="ECO:0000313" key="2">
    <source>
        <dbReference type="EMBL" id="KKS45241.1"/>
    </source>
</evidence>
<dbReference type="PROSITE" id="PS51794">
    <property type="entry name" value="DAC"/>
    <property type="match status" value="1"/>
</dbReference>
<dbReference type="InterPro" id="IPR036888">
    <property type="entry name" value="DNA_integrity_DisA_N_sf"/>
</dbReference>
<dbReference type="InterPro" id="IPR003390">
    <property type="entry name" value="DNA_integrity_scan_DisA_N"/>
</dbReference>
<protein>
    <recommendedName>
        <fullName evidence="1">DAC domain-containing protein</fullName>
    </recommendedName>
</protein>
<dbReference type="EMBL" id="LCDE01000030">
    <property type="protein sequence ID" value="KKS45241.1"/>
    <property type="molecule type" value="Genomic_DNA"/>
</dbReference>
<sequence length="203" mass="23383">MENQKSIKIVTAKIMDKKKSKEIIFEIEKGFKESNIKLPVYLKLELAKLILNLIGRKKKFGLFVILGWQRKWGKFTDISDKTQDIFVKRHINIMKIKKRPSGRHNVSTTINFDGAILIDKKGNIIHSGVIIEGLRPKVVAEKINPGQFKDLSEQFGFKEKVHSRHLAAITSSYIFKNTTVFTVSEETNSFHIFENGKIIYSYV</sequence>
<evidence type="ECO:0000313" key="3">
    <source>
        <dbReference type="Proteomes" id="UP000034951"/>
    </source>
</evidence>
<gene>
    <name evidence="2" type="ORF">UV10_C0030G0002</name>
</gene>